<keyword evidence="1" id="KW-0175">Coiled coil</keyword>
<keyword evidence="3" id="KW-1185">Reference proteome</keyword>
<evidence type="ECO:0000313" key="3">
    <source>
        <dbReference type="Proteomes" id="UP000676079"/>
    </source>
</evidence>
<reference evidence="2 3" key="1">
    <citation type="submission" date="2021-05" db="EMBL/GenBank/DDBJ databases">
        <title>Direct Submission.</title>
        <authorList>
            <person name="Li K."/>
            <person name="Gao J."/>
        </authorList>
    </citation>
    <scope>NUCLEOTIDE SEQUENCE [LARGE SCALE GENOMIC DNA]</scope>
    <source>
        <strain evidence="2 3">Mg02</strain>
    </source>
</reference>
<proteinExistence type="predicted"/>
<gene>
    <name evidence="2" type="ORF">KGD84_17550</name>
</gene>
<dbReference type="Proteomes" id="UP000676079">
    <property type="component" value="Chromosome"/>
</dbReference>
<evidence type="ECO:0000313" key="2">
    <source>
        <dbReference type="EMBL" id="QUX20333.1"/>
    </source>
</evidence>
<dbReference type="RefSeq" id="WP_220561528.1">
    <property type="nucleotide sequence ID" value="NZ_CP074133.1"/>
</dbReference>
<feature type="coiled-coil region" evidence="1">
    <location>
        <begin position="48"/>
        <end position="75"/>
    </location>
</feature>
<sequence>MTQRPGYTATYDVIDKLDDYLPPDPAHRNAIIWRAVQAALDAEDREVVNPLRADLDSAERDARRLADEVKRLKGEQ</sequence>
<name>A0ABX8BIV0_9ACTN</name>
<protein>
    <submittedName>
        <fullName evidence="2">Uncharacterized protein</fullName>
    </submittedName>
</protein>
<accession>A0ABX8BIV0</accession>
<organism evidence="2 3">
    <name type="scientific">Nocardiopsis changdeensis</name>
    <dbReference type="NCBI Taxonomy" id="2831969"/>
    <lineage>
        <taxon>Bacteria</taxon>
        <taxon>Bacillati</taxon>
        <taxon>Actinomycetota</taxon>
        <taxon>Actinomycetes</taxon>
        <taxon>Streptosporangiales</taxon>
        <taxon>Nocardiopsidaceae</taxon>
        <taxon>Nocardiopsis</taxon>
    </lineage>
</organism>
<dbReference type="EMBL" id="CP074133">
    <property type="protein sequence ID" value="QUX20333.1"/>
    <property type="molecule type" value="Genomic_DNA"/>
</dbReference>
<evidence type="ECO:0000256" key="1">
    <source>
        <dbReference type="SAM" id="Coils"/>
    </source>
</evidence>